<proteinExistence type="predicted"/>
<dbReference type="InterPro" id="IPR036388">
    <property type="entry name" value="WH-like_DNA-bd_sf"/>
</dbReference>
<dbReference type="PROSITE" id="PS50987">
    <property type="entry name" value="HTH_ARSR_2"/>
    <property type="match status" value="1"/>
</dbReference>
<dbReference type="GO" id="GO:0003700">
    <property type="term" value="F:DNA-binding transcription factor activity"/>
    <property type="evidence" value="ECO:0007669"/>
    <property type="project" value="InterPro"/>
</dbReference>
<dbReference type="InterPro" id="IPR001845">
    <property type="entry name" value="HTH_ArsR_DNA-bd_dom"/>
</dbReference>
<dbReference type="InterPro" id="IPR011991">
    <property type="entry name" value="ArsR-like_HTH"/>
</dbReference>
<dbReference type="SUPFAM" id="SSF46785">
    <property type="entry name" value="Winged helix' DNA-binding domain"/>
    <property type="match status" value="1"/>
</dbReference>
<comment type="caution">
    <text evidence="2">The sequence shown here is derived from an EMBL/GenBank/DDBJ whole genome shotgun (WGS) entry which is preliminary data.</text>
</comment>
<dbReference type="EMBL" id="MFMM01000001">
    <property type="protein sequence ID" value="OGG84639.1"/>
    <property type="molecule type" value="Genomic_DNA"/>
</dbReference>
<sequence length="107" mass="12024">MVEYSSTLDTVFHSLSDATRRDILKRVSKEELSISTLAKPYPLSFAAIAKHVAVLEDAKLITKRKIGKEQIVSIQPNTFKAANACLGQYEKIWNARFDALDTLLKNK</sequence>
<name>A0A1F6FFJ6_9BACT</name>
<reference evidence="2 3" key="1">
    <citation type="journal article" date="2016" name="Nat. Commun.">
        <title>Thousands of microbial genomes shed light on interconnected biogeochemical processes in an aquifer system.</title>
        <authorList>
            <person name="Anantharaman K."/>
            <person name="Brown C.T."/>
            <person name="Hug L.A."/>
            <person name="Sharon I."/>
            <person name="Castelle C.J."/>
            <person name="Probst A.J."/>
            <person name="Thomas B.C."/>
            <person name="Singh A."/>
            <person name="Wilkins M.J."/>
            <person name="Karaoz U."/>
            <person name="Brodie E.L."/>
            <person name="Williams K.H."/>
            <person name="Hubbard S.S."/>
            <person name="Banfield J.F."/>
        </authorList>
    </citation>
    <scope>NUCLEOTIDE SEQUENCE [LARGE SCALE GENOMIC DNA]</scope>
</reference>
<gene>
    <name evidence="2" type="ORF">A3G90_00955</name>
</gene>
<evidence type="ECO:0000313" key="3">
    <source>
        <dbReference type="Proteomes" id="UP000177325"/>
    </source>
</evidence>
<evidence type="ECO:0000259" key="1">
    <source>
        <dbReference type="PROSITE" id="PS50987"/>
    </source>
</evidence>
<dbReference type="NCBIfam" id="NF033788">
    <property type="entry name" value="HTH_metalloreg"/>
    <property type="match status" value="1"/>
</dbReference>
<organism evidence="2 3">
    <name type="scientific">Candidatus Kaiserbacteria bacterium RIFCSPLOWO2_12_FULL_45_26</name>
    <dbReference type="NCBI Taxonomy" id="1798525"/>
    <lineage>
        <taxon>Bacteria</taxon>
        <taxon>Candidatus Kaiseribacteriota</taxon>
    </lineage>
</organism>
<dbReference type="Pfam" id="PF12840">
    <property type="entry name" value="HTH_20"/>
    <property type="match status" value="1"/>
</dbReference>
<accession>A0A1F6FFJ6</accession>
<dbReference type="InterPro" id="IPR036390">
    <property type="entry name" value="WH_DNA-bd_sf"/>
</dbReference>
<evidence type="ECO:0000313" key="2">
    <source>
        <dbReference type="EMBL" id="OGG84639.1"/>
    </source>
</evidence>
<dbReference type="SMART" id="SM00418">
    <property type="entry name" value="HTH_ARSR"/>
    <property type="match status" value="1"/>
</dbReference>
<dbReference type="Proteomes" id="UP000177325">
    <property type="component" value="Unassembled WGS sequence"/>
</dbReference>
<dbReference type="PANTHER" id="PTHR38600">
    <property type="entry name" value="TRANSCRIPTIONAL REGULATORY PROTEIN"/>
    <property type="match status" value="1"/>
</dbReference>
<dbReference type="CDD" id="cd00090">
    <property type="entry name" value="HTH_ARSR"/>
    <property type="match status" value="1"/>
</dbReference>
<dbReference type="STRING" id="1798525.A3G90_00955"/>
<dbReference type="AlphaFoldDB" id="A0A1F6FFJ6"/>
<protein>
    <recommendedName>
        <fullName evidence="1">HTH arsR-type domain-containing protein</fullName>
    </recommendedName>
</protein>
<feature type="domain" description="HTH arsR-type" evidence="1">
    <location>
        <begin position="1"/>
        <end position="94"/>
    </location>
</feature>
<dbReference type="Gene3D" id="1.10.10.10">
    <property type="entry name" value="Winged helix-like DNA-binding domain superfamily/Winged helix DNA-binding domain"/>
    <property type="match status" value="1"/>
</dbReference>
<dbReference type="PANTHER" id="PTHR38600:SF2">
    <property type="entry name" value="SLL0088 PROTEIN"/>
    <property type="match status" value="1"/>
</dbReference>